<proteinExistence type="inferred from homology"/>
<keyword evidence="2" id="KW-0677">Repeat</keyword>
<evidence type="ECO:0000259" key="3">
    <source>
        <dbReference type="PROSITE" id="PS50915"/>
    </source>
</evidence>
<dbReference type="RefSeq" id="WP_143317898.1">
    <property type="nucleotide sequence ID" value="NZ_JACSRA010000011.1"/>
</dbReference>
<sequence length="108" mass="12329">MNYVPFYSGNNQFDAFRASGIPLIGHAILFEHDNFKGAHLHVFNGVDSLSQYGFNDIVSSFVVLSGRWQFFRDDQFQFPYEGVFGPGVYSWVENYGIKNDDLSSLRCV</sequence>
<reference evidence="4 5" key="1">
    <citation type="submission" date="2020-08" db="EMBL/GenBank/DDBJ databases">
        <title>A Genomic Blueprint of the Chicken Gut Microbiome.</title>
        <authorList>
            <person name="Gilroy R."/>
            <person name="Ravi A."/>
            <person name="Getino M."/>
            <person name="Pursley I."/>
            <person name="Horton D.L."/>
            <person name="Alikhan N.-F."/>
            <person name="Baker D."/>
            <person name="Gharbi K."/>
            <person name="Hall N."/>
            <person name="Watson M."/>
            <person name="Adriaenssens E.M."/>
            <person name="Foster-Nyarko E."/>
            <person name="Jarju S."/>
            <person name="Secka A."/>
            <person name="Antonio M."/>
            <person name="Oren A."/>
            <person name="Chaudhuri R."/>
            <person name="La Ragione R.M."/>
            <person name="Hildebrand F."/>
            <person name="Pallen M.J."/>
        </authorList>
    </citation>
    <scope>NUCLEOTIDE SEQUENCE [LARGE SCALE GENOMIC DNA]</scope>
    <source>
        <strain evidence="4 5">Sa3CVN1</strain>
    </source>
</reference>
<dbReference type="PROSITE" id="PS50915">
    <property type="entry name" value="CRYSTALLIN_BETA_GAMMA"/>
    <property type="match status" value="1"/>
</dbReference>
<evidence type="ECO:0000313" key="5">
    <source>
        <dbReference type="Proteomes" id="UP000627781"/>
    </source>
</evidence>
<gene>
    <name evidence="4" type="ORF">H9661_08815</name>
</gene>
<dbReference type="EMBL" id="JACSRA010000011">
    <property type="protein sequence ID" value="MBD7911456.1"/>
    <property type="molecule type" value="Genomic_DNA"/>
</dbReference>
<organism evidence="4 5">
    <name type="scientific">Clostridium cibarium</name>
    <dbReference type="NCBI Taxonomy" id="2762247"/>
    <lineage>
        <taxon>Bacteria</taxon>
        <taxon>Bacillati</taxon>
        <taxon>Bacillota</taxon>
        <taxon>Clostridia</taxon>
        <taxon>Eubacteriales</taxon>
        <taxon>Clostridiaceae</taxon>
        <taxon>Clostridium</taxon>
    </lineage>
</organism>
<dbReference type="SMART" id="SM00247">
    <property type="entry name" value="XTALbg"/>
    <property type="match status" value="1"/>
</dbReference>
<evidence type="ECO:0000313" key="4">
    <source>
        <dbReference type="EMBL" id="MBD7911456.1"/>
    </source>
</evidence>
<evidence type="ECO:0000256" key="2">
    <source>
        <dbReference type="ARBA" id="ARBA00022737"/>
    </source>
</evidence>
<dbReference type="SUPFAM" id="SSF49695">
    <property type="entry name" value="gamma-Crystallin-like"/>
    <property type="match status" value="1"/>
</dbReference>
<dbReference type="InterPro" id="IPR011024">
    <property type="entry name" value="G_crystallin-like"/>
</dbReference>
<dbReference type="Gene3D" id="2.60.20.10">
    <property type="entry name" value="Crystallins"/>
    <property type="match status" value="1"/>
</dbReference>
<feature type="domain" description="Beta/gamma crystallin 'Greek key'" evidence="3">
    <location>
        <begin position="25"/>
        <end position="65"/>
    </location>
</feature>
<comment type="caution">
    <text evidence="4">The sequence shown here is derived from an EMBL/GenBank/DDBJ whole genome shotgun (WGS) entry which is preliminary data.</text>
</comment>
<name>A0ABR8PTE6_9CLOT</name>
<dbReference type="Pfam" id="PF00030">
    <property type="entry name" value="Crystall"/>
    <property type="match status" value="1"/>
</dbReference>
<keyword evidence="5" id="KW-1185">Reference proteome</keyword>
<comment type="similarity">
    <text evidence="1">Belongs to the beta/gamma-crystallin family.</text>
</comment>
<dbReference type="Proteomes" id="UP000627781">
    <property type="component" value="Unassembled WGS sequence"/>
</dbReference>
<evidence type="ECO:0000256" key="1">
    <source>
        <dbReference type="ARBA" id="ARBA00009646"/>
    </source>
</evidence>
<dbReference type="InterPro" id="IPR001064">
    <property type="entry name" value="Beta/gamma_crystallin"/>
</dbReference>
<protein>
    <submittedName>
        <fullName evidence="4">Beta/gamma crystallin family protein</fullName>
    </submittedName>
</protein>
<accession>A0ABR8PTE6</accession>